<name>A0A813UH61_9BILA</name>
<dbReference type="EMBL" id="CAJNOC010001024">
    <property type="protein sequence ID" value="CAF0827632.1"/>
    <property type="molecule type" value="Genomic_DNA"/>
</dbReference>
<dbReference type="SMART" id="SM00355">
    <property type="entry name" value="ZnF_C2H2"/>
    <property type="match status" value="4"/>
</dbReference>
<dbReference type="Proteomes" id="UP000663879">
    <property type="component" value="Unassembled WGS sequence"/>
</dbReference>
<evidence type="ECO:0000313" key="3">
    <source>
        <dbReference type="Proteomes" id="UP000663879"/>
    </source>
</evidence>
<keyword evidence="3" id="KW-1185">Reference proteome</keyword>
<protein>
    <recommendedName>
        <fullName evidence="1">C2H2-type domain-containing protein</fullName>
    </recommendedName>
</protein>
<proteinExistence type="predicted"/>
<dbReference type="PROSITE" id="PS00028">
    <property type="entry name" value="ZINC_FINGER_C2H2_1"/>
    <property type="match status" value="1"/>
</dbReference>
<sequence>METLKCSHKSCNYSSLKIEELLMHIFISHSKTSEVKFMCFIKNCKLEYKNFKQFSKHVTSKHDSPKKENLFFQCEICNRKWIQSIKDLIKHWYLHAEKKTNIHCIFEKCDYVGNNKNGYVSHLAKYHPKKCSTLVRKNLKIWEPNVVFDDEQDACEQDKNDEQNVSISYFNESDNRIEPETIEIVENNYSFNKPNEIYEFYIKAFLKYNDKYLIPEYMCREIFDDVYYSPYK</sequence>
<evidence type="ECO:0000313" key="2">
    <source>
        <dbReference type="EMBL" id="CAF0827632.1"/>
    </source>
</evidence>
<gene>
    <name evidence="2" type="ORF">OXX778_LOCUS7800</name>
</gene>
<accession>A0A813UH61</accession>
<feature type="domain" description="C2H2-type" evidence="1">
    <location>
        <begin position="39"/>
        <end position="62"/>
    </location>
</feature>
<organism evidence="2 3">
    <name type="scientific">Brachionus calyciflorus</name>
    <dbReference type="NCBI Taxonomy" id="104777"/>
    <lineage>
        <taxon>Eukaryota</taxon>
        <taxon>Metazoa</taxon>
        <taxon>Spiralia</taxon>
        <taxon>Gnathifera</taxon>
        <taxon>Rotifera</taxon>
        <taxon>Eurotatoria</taxon>
        <taxon>Monogononta</taxon>
        <taxon>Pseudotrocha</taxon>
        <taxon>Ploima</taxon>
        <taxon>Brachionidae</taxon>
        <taxon>Brachionus</taxon>
    </lineage>
</organism>
<reference evidence="2" key="1">
    <citation type="submission" date="2021-02" db="EMBL/GenBank/DDBJ databases">
        <authorList>
            <person name="Nowell W R."/>
        </authorList>
    </citation>
    <scope>NUCLEOTIDE SEQUENCE</scope>
    <source>
        <strain evidence="2">Ploen Becks lab</strain>
    </source>
</reference>
<dbReference type="InterPro" id="IPR013087">
    <property type="entry name" value="Znf_C2H2_type"/>
</dbReference>
<dbReference type="AlphaFoldDB" id="A0A813UH61"/>
<comment type="caution">
    <text evidence="2">The sequence shown here is derived from an EMBL/GenBank/DDBJ whole genome shotgun (WGS) entry which is preliminary data.</text>
</comment>
<evidence type="ECO:0000259" key="1">
    <source>
        <dbReference type="PROSITE" id="PS00028"/>
    </source>
</evidence>